<feature type="region of interest" description="Disordered" evidence="2">
    <location>
        <begin position="1"/>
        <end position="37"/>
    </location>
</feature>
<dbReference type="InterPro" id="IPR039918">
    <property type="entry name" value="PPP4R4"/>
</dbReference>
<feature type="compositionally biased region" description="Low complexity" evidence="2">
    <location>
        <begin position="1"/>
        <end position="10"/>
    </location>
</feature>
<dbReference type="AlphaFoldDB" id="A0A7S1KLT8"/>
<feature type="compositionally biased region" description="Basic and acidic residues" evidence="2">
    <location>
        <begin position="689"/>
        <end position="703"/>
    </location>
</feature>
<feature type="compositionally biased region" description="Basic residues" evidence="2">
    <location>
        <begin position="738"/>
        <end position="758"/>
    </location>
</feature>
<feature type="compositionally biased region" description="Gly residues" evidence="2">
    <location>
        <begin position="708"/>
        <end position="717"/>
    </location>
</feature>
<dbReference type="SUPFAM" id="SSF48371">
    <property type="entry name" value="ARM repeat"/>
    <property type="match status" value="1"/>
</dbReference>
<dbReference type="PANTHER" id="PTHR21467">
    <property type="entry name" value="PROTEIN PHOSPHATASE 4 REGULATORY SUBUNIT 4 PPP4R4"/>
    <property type="match status" value="1"/>
</dbReference>
<accession>A0A7S1KLT8</accession>
<feature type="compositionally biased region" description="Low complexity" evidence="2">
    <location>
        <begin position="760"/>
        <end position="772"/>
    </location>
</feature>
<evidence type="ECO:0008006" key="4">
    <source>
        <dbReference type="Google" id="ProtNLM"/>
    </source>
</evidence>
<feature type="compositionally biased region" description="Low complexity" evidence="2">
    <location>
        <begin position="26"/>
        <end position="36"/>
    </location>
</feature>
<dbReference type="InterPro" id="IPR011989">
    <property type="entry name" value="ARM-like"/>
</dbReference>
<dbReference type="InterPro" id="IPR021133">
    <property type="entry name" value="HEAT_type_2"/>
</dbReference>
<protein>
    <recommendedName>
        <fullName evidence="4">Serine/threonine-protein phosphatase 4 regulatory subunit 4</fullName>
    </recommendedName>
</protein>
<sequence>MTMSSLSSLSSRDKPSSISKKHKRGSLSSSSSNPFSDILEAPLSAITKKASKKQKLTHQIPSNLSDAEKAVYILRKGNKMQKEGVLEGLGDLWNLNGRLEMEDKVLGYFSDVLWKEEPYMQKSIGQHIPAIFPQLSKNQFCKVFDIIKYMIDIKDENISNVWYEVLFEYIHHAPLDHLKNDVVEYISSKGDLSEMDRNRIYCSRLFGRLAERLTGSDIETYFLDQLVQMCQDTSHKVRMHMAQNIEIISKKIGLERSKETLAEELFQLLEDETKDVKQHALTTLVHLLDFFDMSFRKDHIVPRLVECVNNPPYDLYKTIIHHFGEIFWKISNDIQNNDNAIAVFKGFFVETCKDKNASVRQQCAYNFPAVLKSLGARRYAVSLHNSLKALCEDSDIVVRQRIAASFHHVAQILNKQKSAIMLKDMFLRLMKDKDQGVRDRLVANLSCTFTCFHESSLSSEQLFITFVQPLIDYEQSIRKCWRRMLIFFDNIELIGSYFRGEDIYAQFIPMMRRQLFEGTAPLKTCSARVLVSLARQLQNNAQQVFLFKNLTNELARGKSFWHRMTYLELSLHVMDKFSRNFFKQHMLDAAMQLSSDPVPNVRMKFCSLMPHIKRVLSPSSDVKSIARLKERSSFLTLDKDKDVQEAAKIAHDQMTAIEVEMARGNTYSYHARDDALDENKMREEQTWIDQEKEMEKSRRRMEVMHGGSTSGVSGGIASGSSSTSVGALGAGSTASSIKLRHTPSKLKSKVSGVKKRRTTASGSSSSSGSSHANGGGSSAFRTGTLVRPRVVTRRKK</sequence>
<feature type="compositionally biased region" description="Low complexity" evidence="2">
    <location>
        <begin position="718"/>
        <end position="737"/>
    </location>
</feature>
<dbReference type="InterPro" id="IPR016024">
    <property type="entry name" value="ARM-type_fold"/>
</dbReference>
<dbReference type="Gene3D" id="1.25.10.10">
    <property type="entry name" value="Leucine-rich Repeat Variant"/>
    <property type="match status" value="1"/>
</dbReference>
<gene>
    <name evidence="3" type="ORF">PCOS0759_LOCUS1235</name>
</gene>
<organism evidence="3">
    <name type="scientific">Percolomonas cosmopolitus</name>
    <dbReference type="NCBI Taxonomy" id="63605"/>
    <lineage>
        <taxon>Eukaryota</taxon>
        <taxon>Discoba</taxon>
        <taxon>Heterolobosea</taxon>
        <taxon>Tetramitia</taxon>
        <taxon>Eutetramitia</taxon>
        <taxon>Percolomonadidae</taxon>
        <taxon>Percolomonas</taxon>
    </lineage>
</organism>
<feature type="repeat" description="HEAT" evidence="1">
    <location>
        <begin position="222"/>
        <end position="260"/>
    </location>
</feature>
<evidence type="ECO:0000256" key="2">
    <source>
        <dbReference type="SAM" id="MobiDB-lite"/>
    </source>
</evidence>
<feature type="region of interest" description="Disordered" evidence="2">
    <location>
        <begin position="689"/>
        <end position="796"/>
    </location>
</feature>
<evidence type="ECO:0000256" key="1">
    <source>
        <dbReference type="PROSITE-ProRule" id="PRU00103"/>
    </source>
</evidence>
<evidence type="ECO:0000313" key="3">
    <source>
        <dbReference type="EMBL" id="CAD9078003.1"/>
    </source>
</evidence>
<proteinExistence type="predicted"/>
<dbReference type="PANTHER" id="PTHR21467:SF0">
    <property type="entry name" value="SERINE_THREONINE-PROTEIN PHOSPHATASE 4 REGULATORY SUBUNIT 4"/>
    <property type="match status" value="1"/>
</dbReference>
<dbReference type="PROSITE" id="PS50077">
    <property type="entry name" value="HEAT_REPEAT"/>
    <property type="match status" value="1"/>
</dbReference>
<reference evidence="3" key="1">
    <citation type="submission" date="2021-01" db="EMBL/GenBank/DDBJ databases">
        <authorList>
            <person name="Corre E."/>
            <person name="Pelletier E."/>
            <person name="Niang G."/>
            <person name="Scheremetjew M."/>
            <person name="Finn R."/>
            <person name="Kale V."/>
            <person name="Holt S."/>
            <person name="Cochrane G."/>
            <person name="Meng A."/>
            <person name="Brown T."/>
            <person name="Cohen L."/>
        </authorList>
    </citation>
    <scope>NUCLEOTIDE SEQUENCE</scope>
    <source>
        <strain evidence="3">WS</strain>
    </source>
</reference>
<dbReference type="EMBL" id="HBGD01001504">
    <property type="protein sequence ID" value="CAD9078003.1"/>
    <property type="molecule type" value="Transcribed_RNA"/>
</dbReference>
<name>A0A7S1KLT8_9EUKA</name>